<dbReference type="AlphaFoldDB" id="A0AAV9HJZ4"/>
<dbReference type="EMBL" id="MU864996">
    <property type="protein sequence ID" value="KAK4461177.1"/>
    <property type="molecule type" value="Genomic_DNA"/>
</dbReference>
<name>A0AAV9HJZ4_9PEZI</name>
<organism evidence="2 3">
    <name type="scientific">Cladorrhinum samala</name>
    <dbReference type="NCBI Taxonomy" id="585594"/>
    <lineage>
        <taxon>Eukaryota</taxon>
        <taxon>Fungi</taxon>
        <taxon>Dikarya</taxon>
        <taxon>Ascomycota</taxon>
        <taxon>Pezizomycotina</taxon>
        <taxon>Sordariomycetes</taxon>
        <taxon>Sordariomycetidae</taxon>
        <taxon>Sordariales</taxon>
        <taxon>Podosporaceae</taxon>
        <taxon>Cladorrhinum</taxon>
    </lineage>
</organism>
<reference evidence="2" key="2">
    <citation type="submission" date="2023-06" db="EMBL/GenBank/DDBJ databases">
        <authorList>
            <consortium name="Lawrence Berkeley National Laboratory"/>
            <person name="Mondo S.J."/>
            <person name="Hensen N."/>
            <person name="Bonometti L."/>
            <person name="Westerberg I."/>
            <person name="Brannstrom I.O."/>
            <person name="Guillou S."/>
            <person name="Cros-Aarteil S."/>
            <person name="Calhoun S."/>
            <person name="Haridas S."/>
            <person name="Kuo A."/>
            <person name="Pangilinan J."/>
            <person name="Riley R."/>
            <person name="Labutti K."/>
            <person name="Andreopoulos B."/>
            <person name="Lipzen A."/>
            <person name="Chen C."/>
            <person name="Yanf M."/>
            <person name="Daum C."/>
            <person name="Ng V."/>
            <person name="Clum A."/>
            <person name="Steindorff A."/>
            <person name="Ohm R."/>
            <person name="Martin F."/>
            <person name="Silar P."/>
            <person name="Natvig D."/>
            <person name="Lalanne C."/>
            <person name="Gautier V."/>
            <person name="Ament-Velasquez S.L."/>
            <person name="Kruys A."/>
            <person name="Hutchinson M.I."/>
            <person name="Powell A.J."/>
            <person name="Barry K."/>
            <person name="Miller A.N."/>
            <person name="Grigoriev I.V."/>
            <person name="Debuchy R."/>
            <person name="Gladieux P."/>
            <person name="Thoren M.H."/>
            <person name="Johannesson H."/>
        </authorList>
    </citation>
    <scope>NUCLEOTIDE SEQUENCE</scope>
    <source>
        <strain evidence="2">PSN324</strain>
    </source>
</reference>
<proteinExistence type="predicted"/>
<reference evidence="2" key="1">
    <citation type="journal article" date="2023" name="Mol. Phylogenet. Evol.">
        <title>Genome-scale phylogeny and comparative genomics of the fungal order Sordariales.</title>
        <authorList>
            <person name="Hensen N."/>
            <person name="Bonometti L."/>
            <person name="Westerberg I."/>
            <person name="Brannstrom I.O."/>
            <person name="Guillou S."/>
            <person name="Cros-Aarteil S."/>
            <person name="Calhoun S."/>
            <person name="Haridas S."/>
            <person name="Kuo A."/>
            <person name="Mondo S."/>
            <person name="Pangilinan J."/>
            <person name="Riley R."/>
            <person name="LaButti K."/>
            <person name="Andreopoulos B."/>
            <person name="Lipzen A."/>
            <person name="Chen C."/>
            <person name="Yan M."/>
            <person name="Daum C."/>
            <person name="Ng V."/>
            <person name="Clum A."/>
            <person name="Steindorff A."/>
            <person name="Ohm R.A."/>
            <person name="Martin F."/>
            <person name="Silar P."/>
            <person name="Natvig D.O."/>
            <person name="Lalanne C."/>
            <person name="Gautier V."/>
            <person name="Ament-Velasquez S.L."/>
            <person name="Kruys A."/>
            <person name="Hutchinson M.I."/>
            <person name="Powell A.J."/>
            <person name="Barry K."/>
            <person name="Miller A.N."/>
            <person name="Grigoriev I.V."/>
            <person name="Debuchy R."/>
            <person name="Gladieux P."/>
            <person name="Hiltunen Thoren M."/>
            <person name="Johannesson H."/>
        </authorList>
    </citation>
    <scope>NUCLEOTIDE SEQUENCE</scope>
    <source>
        <strain evidence="2">PSN324</strain>
    </source>
</reference>
<feature type="compositionally biased region" description="Acidic residues" evidence="1">
    <location>
        <begin position="1"/>
        <end position="17"/>
    </location>
</feature>
<evidence type="ECO:0000313" key="2">
    <source>
        <dbReference type="EMBL" id="KAK4461177.1"/>
    </source>
</evidence>
<evidence type="ECO:0000313" key="3">
    <source>
        <dbReference type="Proteomes" id="UP001321749"/>
    </source>
</evidence>
<comment type="caution">
    <text evidence="2">The sequence shown here is derived from an EMBL/GenBank/DDBJ whole genome shotgun (WGS) entry which is preliminary data.</text>
</comment>
<dbReference type="Proteomes" id="UP001321749">
    <property type="component" value="Unassembled WGS sequence"/>
</dbReference>
<sequence>MTGPNEDVEMQDADNAEELPQQPQQQQQQEPKPRSIPPLRNLAPSIFVPLNVDITQPEEDTDRLGRLRRILESIDYHHGGMKENLMYMFEREKRRMTVEASERELALNQQGIKPGLPRPEEDMIVRNMEAPATPGKNYNLNEDQIGSYHIRPIPPGAPISIRDRTVVELLMVVERSLIDLESLDGFMGRIRERYLKHLERELETIAQVGLRPEERAEA</sequence>
<evidence type="ECO:0000256" key="1">
    <source>
        <dbReference type="SAM" id="MobiDB-lite"/>
    </source>
</evidence>
<protein>
    <submittedName>
        <fullName evidence="2">Uncharacterized protein</fullName>
    </submittedName>
</protein>
<feature type="compositionally biased region" description="Low complexity" evidence="1">
    <location>
        <begin position="18"/>
        <end position="30"/>
    </location>
</feature>
<accession>A0AAV9HJZ4</accession>
<keyword evidence="3" id="KW-1185">Reference proteome</keyword>
<gene>
    <name evidence="2" type="ORF">QBC42DRAFT_227917</name>
</gene>
<feature type="region of interest" description="Disordered" evidence="1">
    <location>
        <begin position="1"/>
        <end position="41"/>
    </location>
</feature>